<dbReference type="AlphaFoldDB" id="A0A2H0UAZ4"/>
<gene>
    <name evidence="2" type="ORF">COU18_02750</name>
</gene>
<dbReference type="EMBL" id="PFBK01000008">
    <property type="protein sequence ID" value="PIR83579.1"/>
    <property type="molecule type" value="Genomic_DNA"/>
</dbReference>
<protein>
    <submittedName>
        <fullName evidence="2">Uncharacterized protein</fullName>
    </submittedName>
</protein>
<feature type="chain" id="PRO_5013937303" evidence="1">
    <location>
        <begin position="24"/>
        <end position="125"/>
    </location>
</feature>
<evidence type="ECO:0000313" key="2">
    <source>
        <dbReference type="EMBL" id="PIR83579.1"/>
    </source>
</evidence>
<organism evidence="2 3">
    <name type="scientific">Candidatus Kaiserbacteria bacterium CG10_big_fil_rev_8_21_14_0_10_51_14</name>
    <dbReference type="NCBI Taxonomy" id="1974610"/>
    <lineage>
        <taxon>Bacteria</taxon>
        <taxon>Candidatus Kaiseribacteriota</taxon>
    </lineage>
</organism>
<name>A0A2H0UAZ4_9BACT</name>
<evidence type="ECO:0000256" key="1">
    <source>
        <dbReference type="SAM" id="SignalP"/>
    </source>
</evidence>
<feature type="signal peptide" evidence="1">
    <location>
        <begin position="1"/>
        <end position="23"/>
    </location>
</feature>
<proteinExistence type="predicted"/>
<keyword evidence="1" id="KW-0732">Signal</keyword>
<sequence length="125" mass="13947">MRYLKLISLIGLLVLLLLAASSAAPVRAQECVTRADIEARAATNGHHIFWEDAGPATVILMNDFNAELPRTNFVADETIVVQAGRMGIMLFLYRNCQVAEYYPEWIDRVISLIREAEARAARTAI</sequence>
<accession>A0A2H0UAZ4</accession>
<comment type="caution">
    <text evidence="2">The sequence shown here is derived from an EMBL/GenBank/DDBJ whole genome shotgun (WGS) entry which is preliminary data.</text>
</comment>
<evidence type="ECO:0000313" key="3">
    <source>
        <dbReference type="Proteomes" id="UP000231192"/>
    </source>
</evidence>
<reference evidence="3" key="1">
    <citation type="submission" date="2017-09" db="EMBL/GenBank/DDBJ databases">
        <title>Depth-based differentiation of microbial function through sediment-hosted aquifers and enrichment of novel symbionts in the deep terrestrial subsurface.</title>
        <authorList>
            <person name="Probst A.J."/>
            <person name="Ladd B."/>
            <person name="Jarett J.K."/>
            <person name="Geller-Mcgrath D.E."/>
            <person name="Sieber C.M.K."/>
            <person name="Emerson J.B."/>
            <person name="Anantharaman K."/>
            <person name="Thomas B.C."/>
            <person name="Malmstrom R."/>
            <person name="Stieglmeier M."/>
            <person name="Klingl A."/>
            <person name="Woyke T."/>
            <person name="Ryan C.M."/>
            <person name="Banfield J.F."/>
        </authorList>
    </citation>
    <scope>NUCLEOTIDE SEQUENCE [LARGE SCALE GENOMIC DNA]</scope>
</reference>
<dbReference type="Proteomes" id="UP000231192">
    <property type="component" value="Unassembled WGS sequence"/>
</dbReference>